<dbReference type="InterPro" id="IPR024079">
    <property type="entry name" value="MetalloPept_cat_dom_sf"/>
</dbReference>
<reference evidence="3" key="1">
    <citation type="submission" date="2021-02" db="EMBL/GenBank/DDBJ databases">
        <authorList>
            <person name="Nowell W R."/>
        </authorList>
    </citation>
    <scope>NUCLEOTIDE SEQUENCE</scope>
</reference>
<dbReference type="Proteomes" id="UP000663829">
    <property type="component" value="Unassembled WGS sequence"/>
</dbReference>
<dbReference type="Proteomes" id="UP000681722">
    <property type="component" value="Unassembled WGS sequence"/>
</dbReference>
<dbReference type="EMBL" id="CAJOBC010008614">
    <property type="protein sequence ID" value="CAF3966433.1"/>
    <property type="molecule type" value="Genomic_DNA"/>
</dbReference>
<dbReference type="GO" id="GO:0004222">
    <property type="term" value="F:metalloendopeptidase activity"/>
    <property type="evidence" value="ECO:0007669"/>
    <property type="project" value="InterPro"/>
</dbReference>
<evidence type="ECO:0000259" key="2">
    <source>
        <dbReference type="SMART" id="SM01351"/>
    </source>
</evidence>
<evidence type="ECO:0000256" key="1">
    <source>
        <dbReference type="SAM" id="SignalP"/>
    </source>
</evidence>
<proteinExistence type="predicted"/>
<evidence type="ECO:0000313" key="5">
    <source>
        <dbReference type="Proteomes" id="UP000663829"/>
    </source>
</evidence>
<protein>
    <recommendedName>
        <fullName evidence="2">Lysine-specific metallo-endopeptidase domain-containing protein</fullName>
    </recommendedName>
</protein>
<dbReference type="AlphaFoldDB" id="A0A814WG45"/>
<dbReference type="SUPFAM" id="SSF55486">
    <property type="entry name" value="Metalloproteases ('zincins'), catalytic domain"/>
    <property type="match status" value="1"/>
</dbReference>
<accession>A0A814WG45</accession>
<dbReference type="Pfam" id="PF14521">
    <property type="entry name" value="Aspzincin_M35"/>
    <property type="match status" value="1"/>
</dbReference>
<name>A0A814WG45_9BILA</name>
<dbReference type="InterPro" id="IPR029463">
    <property type="entry name" value="Lys_MEP"/>
</dbReference>
<feature type="domain" description="Lysine-specific metallo-endopeptidase" evidence="2">
    <location>
        <begin position="248"/>
        <end position="402"/>
    </location>
</feature>
<evidence type="ECO:0000313" key="3">
    <source>
        <dbReference type="EMBL" id="CAF1202035.1"/>
    </source>
</evidence>
<feature type="chain" id="PRO_5035604684" description="Lysine-specific metallo-endopeptidase domain-containing protein" evidence="1">
    <location>
        <begin position="24"/>
        <end position="405"/>
    </location>
</feature>
<dbReference type="SMART" id="SM01351">
    <property type="entry name" value="Aspzincin_M35"/>
    <property type="match status" value="1"/>
</dbReference>
<keyword evidence="1" id="KW-0732">Signal</keyword>
<dbReference type="EMBL" id="CAJNOQ010008615">
    <property type="protein sequence ID" value="CAF1202035.1"/>
    <property type="molecule type" value="Genomic_DNA"/>
</dbReference>
<organism evidence="3 5">
    <name type="scientific">Didymodactylos carnosus</name>
    <dbReference type="NCBI Taxonomy" id="1234261"/>
    <lineage>
        <taxon>Eukaryota</taxon>
        <taxon>Metazoa</taxon>
        <taxon>Spiralia</taxon>
        <taxon>Gnathifera</taxon>
        <taxon>Rotifera</taxon>
        <taxon>Eurotatoria</taxon>
        <taxon>Bdelloidea</taxon>
        <taxon>Philodinida</taxon>
        <taxon>Philodinidae</taxon>
        <taxon>Didymodactylos</taxon>
    </lineage>
</organism>
<feature type="signal peptide" evidence="1">
    <location>
        <begin position="1"/>
        <end position="23"/>
    </location>
</feature>
<dbReference type="OrthoDB" id="10033758at2759"/>
<comment type="caution">
    <text evidence="3">The sequence shown here is derived from an EMBL/GenBank/DDBJ whole genome shotgun (WGS) entry which is preliminary data.</text>
</comment>
<keyword evidence="5" id="KW-1185">Reference proteome</keyword>
<dbReference type="Gene3D" id="3.40.390.10">
    <property type="entry name" value="Collagenase (Catalytic Domain)"/>
    <property type="match status" value="1"/>
</dbReference>
<evidence type="ECO:0000313" key="4">
    <source>
        <dbReference type="EMBL" id="CAF3966433.1"/>
    </source>
</evidence>
<dbReference type="Gene3D" id="2.60.40.2970">
    <property type="match status" value="1"/>
</dbReference>
<sequence>MIGSKSTELIILALICAATVVSGKSVPLSDEVDAGDNNETGGGLSVSLTITSTSNATKEGDDGQVNVQFSNAGETTLYIYQIAVPSNGIMLIPLFHLTLHGKKVSYVGPRFKLSAAAVYATIALAPGENLNFIVSLSPYYDLRASGPYKIRYQQFADRVLKTQSAAAKATIVSNILTLQLNGVSNAVLKEADRRRLLLSAKKENGAGKAESPQITFNDECTDKQKTTIAAAIAQAKEYTKDTQSFLANDILKEKKERFTKWFGIAEGGSERSSAIQEEHYSAIADHFIKVKDVLHNQPQKYFCRVVNLDQCTSGTFAYVYPDMPYEYNLCTTFFEAEVAGTDSQGGALIHETTHFLLVAGTDDVADTGDNAATYGKEKCEQLAKKNPTLAVQNADNNEYFAENSP</sequence>
<gene>
    <name evidence="3" type="ORF">GPM918_LOCUS23770</name>
    <name evidence="4" type="ORF">SRO942_LOCUS23768</name>
</gene>